<dbReference type="PANTHER" id="PTHR13243:SF1">
    <property type="entry name" value="NUCLEOLAR PROTEIN 16"/>
    <property type="match status" value="1"/>
</dbReference>
<dbReference type="GO" id="GO:0005730">
    <property type="term" value="C:nucleolus"/>
    <property type="evidence" value="ECO:0007669"/>
    <property type="project" value="UniProtKB-SubCell"/>
</dbReference>
<dbReference type="AlphaFoldDB" id="A0A1W4XQS8"/>
<dbReference type="GeneID" id="108744027"/>
<accession>A0A1W4XQS8</accession>
<dbReference type="PANTHER" id="PTHR13243">
    <property type="entry name" value="HSPC111 PROTEIN-RELATED"/>
    <property type="match status" value="1"/>
</dbReference>
<gene>
    <name evidence="6" type="primary">LOC108744027</name>
</gene>
<proteinExistence type="inferred from homology"/>
<evidence type="ECO:0000256" key="2">
    <source>
        <dbReference type="ARBA" id="ARBA00008479"/>
    </source>
</evidence>
<comment type="similarity">
    <text evidence="2">Belongs to the NOP16 family.</text>
</comment>
<keyword evidence="4" id="KW-0539">Nucleus</keyword>
<dbReference type="Pfam" id="PF09420">
    <property type="entry name" value="Nop16"/>
    <property type="match status" value="1"/>
</dbReference>
<dbReference type="KEGG" id="apln:108744027"/>
<evidence type="ECO:0000313" key="5">
    <source>
        <dbReference type="Proteomes" id="UP000192223"/>
    </source>
</evidence>
<dbReference type="FunCoup" id="A0A1W4XQS8">
    <property type="interactions" value="1487"/>
</dbReference>
<reference evidence="6" key="1">
    <citation type="submission" date="2025-08" db="UniProtKB">
        <authorList>
            <consortium name="RefSeq"/>
        </authorList>
    </citation>
    <scope>IDENTIFICATION</scope>
    <source>
        <tissue evidence="6">Entire body</tissue>
    </source>
</reference>
<protein>
    <recommendedName>
        <fullName evidence="3">Nucleolar protein 16</fullName>
    </recommendedName>
</protein>
<dbReference type="GO" id="GO:0042273">
    <property type="term" value="P:ribosomal large subunit biogenesis"/>
    <property type="evidence" value="ECO:0007669"/>
    <property type="project" value="TreeGrafter"/>
</dbReference>
<dbReference type="Proteomes" id="UP000192223">
    <property type="component" value="Unplaced"/>
</dbReference>
<sequence length="186" mass="22549">MPKIKKQHRRKVYRYNVNRKRLRNKVFSRGKVTCKEIKEAWENRKSVKLNLKEMGLSYDPNETLPIPNIKQEIKQKLMGYTTELKDTKEETIPPKKYVLENLEAEAKAPRQKLLRLPNSQVEWITYLLDKYKTDYKAMAKDKRNYYQETWKQLRAKVRMFKKIPEQYNTYLQERCLSDKDLKEVVT</sequence>
<evidence type="ECO:0000256" key="3">
    <source>
        <dbReference type="ARBA" id="ARBA00015522"/>
    </source>
</evidence>
<evidence type="ECO:0000313" key="6">
    <source>
        <dbReference type="RefSeq" id="XP_018335127.1"/>
    </source>
</evidence>
<dbReference type="STRING" id="224129.A0A1W4XQS8"/>
<dbReference type="OrthoDB" id="285729at2759"/>
<feature type="non-terminal residue" evidence="6">
    <location>
        <position position="186"/>
    </location>
</feature>
<dbReference type="RefSeq" id="XP_018335127.1">
    <property type="nucleotide sequence ID" value="XM_018479625.1"/>
</dbReference>
<name>A0A1W4XQS8_AGRPL</name>
<dbReference type="InterPro" id="IPR019002">
    <property type="entry name" value="Ribosome_biogenesis_Nop16"/>
</dbReference>
<comment type="subcellular location">
    <subcellularLocation>
        <location evidence="1">Nucleus</location>
        <location evidence="1">Nucleolus</location>
    </subcellularLocation>
</comment>
<dbReference type="InParanoid" id="A0A1W4XQS8"/>
<organism evidence="5 6">
    <name type="scientific">Agrilus planipennis</name>
    <name type="common">Emerald ash borer</name>
    <name type="synonym">Agrilus marcopoli</name>
    <dbReference type="NCBI Taxonomy" id="224129"/>
    <lineage>
        <taxon>Eukaryota</taxon>
        <taxon>Metazoa</taxon>
        <taxon>Ecdysozoa</taxon>
        <taxon>Arthropoda</taxon>
        <taxon>Hexapoda</taxon>
        <taxon>Insecta</taxon>
        <taxon>Pterygota</taxon>
        <taxon>Neoptera</taxon>
        <taxon>Endopterygota</taxon>
        <taxon>Coleoptera</taxon>
        <taxon>Polyphaga</taxon>
        <taxon>Elateriformia</taxon>
        <taxon>Buprestoidea</taxon>
        <taxon>Buprestidae</taxon>
        <taxon>Agrilinae</taxon>
        <taxon>Agrilus</taxon>
    </lineage>
</organism>
<keyword evidence="5" id="KW-1185">Reference proteome</keyword>
<evidence type="ECO:0000256" key="4">
    <source>
        <dbReference type="ARBA" id="ARBA00023242"/>
    </source>
</evidence>
<evidence type="ECO:0000256" key="1">
    <source>
        <dbReference type="ARBA" id="ARBA00004604"/>
    </source>
</evidence>